<evidence type="ECO:0000256" key="1">
    <source>
        <dbReference type="SAM" id="SignalP"/>
    </source>
</evidence>
<keyword evidence="1" id="KW-0732">Signal</keyword>
<dbReference type="EMBL" id="MU003705">
    <property type="protein sequence ID" value="KAF2807165.1"/>
    <property type="molecule type" value="Genomic_DNA"/>
</dbReference>
<reference evidence="4" key="2">
    <citation type="submission" date="2020-04" db="EMBL/GenBank/DDBJ databases">
        <authorList>
            <consortium name="NCBI Genome Project"/>
        </authorList>
    </citation>
    <scope>NUCLEOTIDE SEQUENCE</scope>
    <source>
        <strain evidence="4">CBS 304.34</strain>
    </source>
</reference>
<protein>
    <submittedName>
        <fullName evidence="2 4">Uncharacterized protein</fullName>
    </submittedName>
</protein>
<evidence type="ECO:0000313" key="4">
    <source>
        <dbReference type="RefSeq" id="XP_033574129.1"/>
    </source>
</evidence>
<feature type="signal peptide" evidence="1">
    <location>
        <begin position="1"/>
        <end position="19"/>
    </location>
</feature>
<proteinExistence type="predicted"/>
<dbReference type="AlphaFoldDB" id="A0A6A6YGK8"/>
<evidence type="ECO:0000313" key="3">
    <source>
        <dbReference type="Proteomes" id="UP000504636"/>
    </source>
</evidence>
<gene>
    <name evidence="2 4" type="ORF">BDZ99DRAFT_465097</name>
</gene>
<reference evidence="2 4" key="1">
    <citation type="journal article" date="2020" name="Stud. Mycol.">
        <title>101 Dothideomycetes genomes: a test case for predicting lifestyles and emergence of pathogens.</title>
        <authorList>
            <person name="Haridas S."/>
            <person name="Albert R."/>
            <person name="Binder M."/>
            <person name="Bloem J."/>
            <person name="Labutti K."/>
            <person name="Salamov A."/>
            <person name="Andreopoulos B."/>
            <person name="Baker S."/>
            <person name="Barry K."/>
            <person name="Bills G."/>
            <person name="Bluhm B."/>
            <person name="Cannon C."/>
            <person name="Castanera R."/>
            <person name="Culley D."/>
            <person name="Daum C."/>
            <person name="Ezra D."/>
            <person name="Gonzalez J."/>
            <person name="Henrissat B."/>
            <person name="Kuo A."/>
            <person name="Liang C."/>
            <person name="Lipzen A."/>
            <person name="Lutzoni F."/>
            <person name="Magnuson J."/>
            <person name="Mondo S."/>
            <person name="Nolan M."/>
            <person name="Ohm R."/>
            <person name="Pangilinan J."/>
            <person name="Park H.-J."/>
            <person name="Ramirez L."/>
            <person name="Alfaro M."/>
            <person name="Sun H."/>
            <person name="Tritt A."/>
            <person name="Yoshinaga Y."/>
            <person name="Zwiers L.-H."/>
            <person name="Turgeon B."/>
            <person name="Goodwin S."/>
            <person name="Spatafora J."/>
            <person name="Crous P."/>
            <person name="Grigoriev I."/>
        </authorList>
    </citation>
    <scope>NUCLEOTIDE SEQUENCE</scope>
    <source>
        <strain evidence="2 4">CBS 304.34</strain>
    </source>
</reference>
<dbReference type="Proteomes" id="UP000504636">
    <property type="component" value="Unplaced"/>
</dbReference>
<dbReference type="GeneID" id="54461364"/>
<reference evidence="4" key="3">
    <citation type="submission" date="2025-04" db="UniProtKB">
        <authorList>
            <consortium name="RefSeq"/>
        </authorList>
    </citation>
    <scope>IDENTIFICATION</scope>
    <source>
        <strain evidence="4">CBS 304.34</strain>
    </source>
</reference>
<name>A0A6A6YGK8_9PEZI</name>
<dbReference type="RefSeq" id="XP_033574129.1">
    <property type="nucleotide sequence ID" value="XM_033720471.1"/>
</dbReference>
<accession>A0A6A6YGK8</accession>
<feature type="chain" id="PRO_5044629095" evidence="1">
    <location>
        <begin position="20"/>
        <end position="93"/>
    </location>
</feature>
<keyword evidence="3" id="KW-1185">Reference proteome</keyword>
<evidence type="ECO:0000313" key="2">
    <source>
        <dbReference type="EMBL" id="KAF2807165.1"/>
    </source>
</evidence>
<sequence length="93" mass="10987">MNRYAALLHFLLCPYSTAADYTLQSEGMRSNTLQVLKEIYVYNHHLHANYRPRSETEKTLQQHLRHLQQSCRERVEMLEDLSRGSGTAPLLWR</sequence>
<organism evidence="2">
    <name type="scientific">Mytilinidion resinicola</name>
    <dbReference type="NCBI Taxonomy" id="574789"/>
    <lineage>
        <taxon>Eukaryota</taxon>
        <taxon>Fungi</taxon>
        <taxon>Dikarya</taxon>
        <taxon>Ascomycota</taxon>
        <taxon>Pezizomycotina</taxon>
        <taxon>Dothideomycetes</taxon>
        <taxon>Pleosporomycetidae</taxon>
        <taxon>Mytilinidiales</taxon>
        <taxon>Mytilinidiaceae</taxon>
        <taxon>Mytilinidion</taxon>
    </lineage>
</organism>